<organism evidence="2 3">
    <name type="scientific">Quercus rubra</name>
    <name type="common">Northern red oak</name>
    <name type="synonym">Quercus borealis</name>
    <dbReference type="NCBI Taxonomy" id="3512"/>
    <lineage>
        <taxon>Eukaryota</taxon>
        <taxon>Viridiplantae</taxon>
        <taxon>Streptophyta</taxon>
        <taxon>Embryophyta</taxon>
        <taxon>Tracheophyta</taxon>
        <taxon>Spermatophyta</taxon>
        <taxon>Magnoliopsida</taxon>
        <taxon>eudicotyledons</taxon>
        <taxon>Gunneridae</taxon>
        <taxon>Pentapetalae</taxon>
        <taxon>rosids</taxon>
        <taxon>fabids</taxon>
        <taxon>Fagales</taxon>
        <taxon>Fagaceae</taxon>
        <taxon>Quercus</taxon>
    </lineage>
</organism>
<name>A0AAN7INX6_QUERU</name>
<gene>
    <name evidence="2" type="ORF">RGQ29_024578</name>
</gene>
<dbReference type="InterPro" id="IPR021109">
    <property type="entry name" value="Peptidase_aspartic_dom_sf"/>
</dbReference>
<keyword evidence="3" id="KW-1185">Reference proteome</keyword>
<dbReference type="Gene3D" id="2.40.70.10">
    <property type="entry name" value="Acid Proteases"/>
    <property type="match status" value="1"/>
</dbReference>
<reference evidence="2 3" key="1">
    <citation type="journal article" date="2023" name="G3 (Bethesda)">
        <title>A haplotype-resolved chromosome-scale genome for Quercus rubra L. provides insights into the genetics of adaptive traits for red oak species.</title>
        <authorList>
            <person name="Kapoor B."/>
            <person name="Jenkins J."/>
            <person name="Schmutz J."/>
            <person name="Zhebentyayeva T."/>
            <person name="Kuelheim C."/>
            <person name="Coggeshall M."/>
            <person name="Heim C."/>
            <person name="Lasky J.R."/>
            <person name="Leites L."/>
            <person name="Islam-Faridi N."/>
            <person name="Romero-Severson J."/>
            <person name="DeLeo V.L."/>
            <person name="Lucas S.M."/>
            <person name="Lazic D."/>
            <person name="Gailing O."/>
            <person name="Carlson J."/>
            <person name="Staton M."/>
        </authorList>
    </citation>
    <scope>NUCLEOTIDE SEQUENCE [LARGE SCALE GENOMIC DNA]</scope>
    <source>
        <strain evidence="2">Pseudo-F2</strain>
    </source>
</reference>
<feature type="region of interest" description="Disordered" evidence="1">
    <location>
        <begin position="197"/>
        <end position="228"/>
    </location>
</feature>
<sequence length="768" mass="86573">MPVMMTNTSTMEENMAEMEQRDVKIATLMNKLELQDLGESSLGPEHPPDFTLKGENTRVDKGKGDEGTFQQVHSTLMASISVQQLQDMITNTIRAQYGGSSTSSLMYSKPYIKRIDNMRMPNGYQPPKFLQFDGKGNPKQHVAHFVETCENAGTQGGLFVKQFVRSLKGNAFDWYTDLEPKSIDKLATRAHDMELSISSHGNMKPPVPEERKERREANEKRPEGGQQREMRCLSLKEWEQKVYPFLDADMPEILEQLLKLKLIELPECKRPEEMEKVDDLNYSKYHRIINHPIQKCFVLKELIMKLAKERKIDLDFNDVAQSNLATFSCGLPICMSPTTKQGANTMLIQFGSLKPVPVQLSQEAFDYNDDKMSVMDEEEGWTMDLLLGFKPHNHPLYVSSYAREQKIDRILIDGGSAVKILPKMTMRRVGLTMEELSHSHLVIQGFNQGGQRAIGMIHLELIIGELTSNVLFHVIDAKTTYNMLLGRSWIHGNGIVPSTLHQCFKYLQSGIKKVNADLKPFAETEAHFADAKFYVEDDIPNEVLLVEISSIESKQGEKEHVRLVTRKDILASKKGPECGNDHSSESTSNLVRAKISMPSNNSPLLRYVPLSHCKKGQSPFVECLQSIASMGRPPAKLTIEDVAILKENHVMPLTSSTNPLPSKPLNGFVRSSQCLTEHGMLPSEQTKEWFDPKAYRLLAKACYDFSKQGDLGKLIPEVTGEKTHGLSKTQSKMRLEGYEIPIPKTGLGYTPEQPAQIWIKKRSNASSS</sequence>
<evidence type="ECO:0000313" key="3">
    <source>
        <dbReference type="Proteomes" id="UP001324115"/>
    </source>
</evidence>
<evidence type="ECO:0000313" key="2">
    <source>
        <dbReference type="EMBL" id="KAK4580975.1"/>
    </source>
</evidence>
<dbReference type="AlphaFoldDB" id="A0AAN7INX6"/>
<dbReference type="Proteomes" id="UP001324115">
    <property type="component" value="Unassembled WGS sequence"/>
</dbReference>
<dbReference type="PANTHER" id="PTHR33437">
    <property type="entry name" value="OS06G0361200 PROTEIN"/>
    <property type="match status" value="1"/>
</dbReference>
<comment type="caution">
    <text evidence="2">The sequence shown here is derived from an EMBL/GenBank/DDBJ whole genome shotgun (WGS) entry which is preliminary data.</text>
</comment>
<evidence type="ECO:0008006" key="4">
    <source>
        <dbReference type="Google" id="ProtNLM"/>
    </source>
</evidence>
<feature type="compositionally biased region" description="Basic and acidic residues" evidence="1">
    <location>
        <begin position="207"/>
        <end position="228"/>
    </location>
</feature>
<dbReference type="CDD" id="cd00303">
    <property type="entry name" value="retropepsin_like"/>
    <property type="match status" value="1"/>
</dbReference>
<accession>A0AAN7INX6</accession>
<protein>
    <recommendedName>
        <fullName evidence="4">Ty3-gypsy retrotransposon protein</fullName>
    </recommendedName>
</protein>
<evidence type="ECO:0000256" key="1">
    <source>
        <dbReference type="SAM" id="MobiDB-lite"/>
    </source>
</evidence>
<proteinExistence type="predicted"/>
<dbReference type="EMBL" id="JAXUIC010000007">
    <property type="protein sequence ID" value="KAK4580975.1"/>
    <property type="molecule type" value="Genomic_DNA"/>
</dbReference>
<dbReference type="SUPFAM" id="SSF50630">
    <property type="entry name" value="Acid proteases"/>
    <property type="match status" value="1"/>
</dbReference>
<dbReference type="PANTHER" id="PTHR33437:SF2">
    <property type="entry name" value="OS06G0361200 PROTEIN"/>
    <property type="match status" value="1"/>
</dbReference>